<evidence type="ECO:0000256" key="2">
    <source>
        <dbReference type="ARBA" id="ARBA00008156"/>
    </source>
</evidence>
<dbReference type="OrthoDB" id="9794322at2"/>
<comment type="caution">
    <text evidence="6">The sequence shown here is derived from an EMBL/GenBank/DDBJ whole genome shotgun (WGS) entry which is preliminary data.</text>
</comment>
<comment type="similarity">
    <text evidence="2">Belongs to the bacterial PQQ dehydrogenase family.</text>
</comment>
<feature type="compositionally biased region" description="Basic and acidic residues" evidence="4">
    <location>
        <begin position="31"/>
        <end position="55"/>
    </location>
</feature>
<protein>
    <recommendedName>
        <fullName evidence="5">Pyrrolo-quinoline quinone repeat domain-containing protein</fullName>
    </recommendedName>
</protein>
<dbReference type="Gene3D" id="2.140.10.10">
    <property type="entry name" value="Quinoprotein alcohol dehydrogenase-like superfamily"/>
    <property type="match status" value="1"/>
</dbReference>
<dbReference type="SMART" id="SM00564">
    <property type="entry name" value="PQQ"/>
    <property type="match status" value="6"/>
</dbReference>
<feature type="region of interest" description="Disordered" evidence="4">
    <location>
        <begin position="122"/>
        <end position="142"/>
    </location>
</feature>
<feature type="compositionally biased region" description="Polar residues" evidence="4">
    <location>
        <begin position="133"/>
        <end position="142"/>
    </location>
</feature>
<comment type="cofactor">
    <cofactor evidence="1">
        <name>pyrroloquinoline quinone</name>
        <dbReference type="ChEBI" id="CHEBI:58442"/>
    </cofactor>
</comment>
<organism evidence="6 7">
    <name type="scientific">Cohnella fermenti</name>
    <dbReference type="NCBI Taxonomy" id="2565925"/>
    <lineage>
        <taxon>Bacteria</taxon>
        <taxon>Bacillati</taxon>
        <taxon>Bacillota</taxon>
        <taxon>Bacilli</taxon>
        <taxon>Bacillales</taxon>
        <taxon>Paenibacillaceae</taxon>
        <taxon>Cohnella</taxon>
    </lineage>
</organism>
<evidence type="ECO:0000256" key="3">
    <source>
        <dbReference type="ARBA" id="ARBA00023002"/>
    </source>
</evidence>
<sequence>MYAKNRIKHLVSLPIQADECEKSYKIAKVLEPGRSERTNEADSDAPDRDTPDSDASRFPFPASPSPICGCVVINCAFLEIPLSARIHIPWRLPHVRKPYAKIGAAVALLLVLSNCSGNNNNGNNASPSASESVTPSASNSPVATGVTGTSFENWGSYGFTLANNRHAPYTEITADNINELGVIWSHDLKTLDADVKNGNQSYPVVVDGVIYLTTSGNQVFAFDAVTGNTIWHWKPDAEQAAGFSKAGIIANRGVAVGEGKVFTLAVDNSLIALDQKTGELIKMIKLSDYIDGVTIENGYYETTAPQYYKGNVYIGSSGSDNGVRGFVAAFKASDLTPAWDSPFWTVPPKGEDWLANSKFQGGGAVWDPAAIDEETDIMYFAVGNPSPDFYGAGRPGDNPHTDSVVAVNAMTGELVWSKQEVSHDMWDYDAAASPMLINATVKDEKKKLVVQGGKSGLWFAWDAATGDVVWDAVPFAKIDKKDPTPEGTVSYPGVLGGENYAPEAYDPATNYVLIPGIEQPSKFKSATNEDEAATPDFPGAAAFGTIYEAVESEPGYGTVTAIDVNTGKQAYQIKTTDAQRGGLTSTESGLAFFGELDGKINALDIKAGKVIWTFQTSGDNIQAAPAVFTVDGKEYVVFTTGGTKPKVHVFGLGGDKTQGEAGQAETGSAHSG</sequence>
<dbReference type="AlphaFoldDB" id="A0A4S4BJ20"/>
<evidence type="ECO:0000256" key="1">
    <source>
        <dbReference type="ARBA" id="ARBA00001931"/>
    </source>
</evidence>
<evidence type="ECO:0000313" key="6">
    <source>
        <dbReference type="EMBL" id="THF74622.1"/>
    </source>
</evidence>
<feature type="domain" description="Pyrrolo-quinoline quinone repeat" evidence="5">
    <location>
        <begin position="154"/>
        <end position="471"/>
    </location>
</feature>
<dbReference type="InterPro" id="IPR002372">
    <property type="entry name" value="PQQ_rpt_dom"/>
</dbReference>
<dbReference type="PANTHER" id="PTHR32303">
    <property type="entry name" value="QUINOPROTEIN ALCOHOL DEHYDROGENASE (CYTOCHROME C)"/>
    <property type="match status" value="1"/>
</dbReference>
<evidence type="ECO:0000313" key="7">
    <source>
        <dbReference type="Proteomes" id="UP000310636"/>
    </source>
</evidence>
<keyword evidence="3" id="KW-0560">Oxidoreductase</keyword>
<proteinExistence type="inferred from homology"/>
<feature type="domain" description="Pyrrolo-quinoline quinone repeat" evidence="5">
    <location>
        <begin position="483"/>
        <end position="636"/>
    </location>
</feature>
<feature type="compositionally biased region" description="Low complexity" evidence="4">
    <location>
        <begin position="122"/>
        <end position="132"/>
    </location>
</feature>
<dbReference type="SUPFAM" id="SSF50998">
    <property type="entry name" value="Quinoprotein alcohol dehydrogenase-like"/>
    <property type="match status" value="1"/>
</dbReference>
<name>A0A4S4BJ20_9BACL</name>
<reference evidence="6 7" key="1">
    <citation type="submission" date="2019-04" db="EMBL/GenBank/DDBJ databases">
        <title>Cohnella sp. nov. isolated from preserved vegetables.</title>
        <authorList>
            <person name="Lin S.-Y."/>
            <person name="Hung M.-H."/>
            <person name="Young C.-C."/>
        </authorList>
    </citation>
    <scope>NUCLEOTIDE SEQUENCE [LARGE SCALE GENOMIC DNA]</scope>
    <source>
        <strain evidence="6 7">CC-MHH1044</strain>
    </source>
</reference>
<dbReference type="InterPro" id="IPR011047">
    <property type="entry name" value="Quinoprotein_ADH-like_sf"/>
</dbReference>
<dbReference type="GO" id="GO:0016491">
    <property type="term" value="F:oxidoreductase activity"/>
    <property type="evidence" value="ECO:0007669"/>
    <property type="project" value="UniProtKB-KW"/>
</dbReference>
<accession>A0A4S4BJ20</accession>
<dbReference type="EMBL" id="SSOB01000039">
    <property type="protein sequence ID" value="THF74622.1"/>
    <property type="molecule type" value="Genomic_DNA"/>
</dbReference>
<dbReference type="InterPro" id="IPR018391">
    <property type="entry name" value="PQQ_b-propeller_rpt"/>
</dbReference>
<gene>
    <name evidence="6" type="ORF">E6C55_24815</name>
</gene>
<keyword evidence="7" id="KW-1185">Reference proteome</keyword>
<dbReference type="Pfam" id="PF01011">
    <property type="entry name" value="PQQ"/>
    <property type="match status" value="2"/>
</dbReference>
<evidence type="ECO:0000256" key="4">
    <source>
        <dbReference type="SAM" id="MobiDB-lite"/>
    </source>
</evidence>
<dbReference type="Proteomes" id="UP000310636">
    <property type="component" value="Unassembled WGS sequence"/>
</dbReference>
<feature type="region of interest" description="Disordered" evidence="4">
    <location>
        <begin position="31"/>
        <end position="60"/>
    </location>
</feature>
<evidence type="ECO:0000259" key="5">
    <source>
        <dbReference type="Pfam" id="PF01011"/>
    </source>
</evidence>